<dbReference type="Proteomes" id="UP000222056">
    <property type="component" value="Unassembled WGS sequence"/>
</dbReference>
<dbReference type="AlphaFoldDB" id="A0A1H6FNZ1"/>
<sequence length="254" mass="29104">MPHDQPTPASRADAHTDDQGAPNGRREHLLKISELARESGVSTATIKHYLREGLLPEPVKTSRNMAYYPREFVDRIKLIKQLQEERFLPLRLIKTMLEEDPERARALVELEDRILERALEGERERTPRAELERRYGVPGEVLDRLAELGVLSPDGDGYSPLDVQIVEAIGRFRAGGYDERLGFTVYDTLRYKRLLEELAREEIAVLMERLAGRMATERAVALIEAGVDPLHDLIAALHRKLLLQELRRMRGQQD</sequence>
<dbReference type="Pfam" id="PF13411">
    <property type="entry name" value="MerR_1"/>
    <property type="match status" value="1"/>
</dbReference>
<proteinExistence type="predicted"/>
<dbReference type="PANTHER" id="PTHR30204:SF69">
    <property type="entry name" value="MERR-FAMILY TRANSCRIPTIONAL REGULATOR"/>
    <property type="match status" value="1"/>
</dbReference>
<evidence type="ECO:0000313" key="7">
    <source>
        <dbReference type="EMBL" id="SEH12062.1"/>
    </source>
</evidence>
<evidence type="ECO:0000259" key="6">
    <source>
        <dbReference type="PROSITE" id="PS50937"/>
    </source>
</evidence>
<feature type="domain" description="HTH merR-type" evidence="6">
    <location>
        <begin position="29"/>
        <end position="99"/>
    </location>
</feature>
<feature type="region of interest" description="Disordered" evidence="5">
    <location>
        <begin position="1"/>
        <end position="24"/>
    </location>
</feature>
<evidence type="ECO:0000256" key="5">
    <source>
        <dbReference type="SAM" id="MobiDB-lite"/>
    </source>
</evidence>
<feature type="compositionally biased region" description="Basic and acidic residues" evidence="5">
    <location>
        <begin position="12"/>
        <end position="24"/>
    </location>
</feature>
<evidence type="ECO:0000256" key="2">
    <source>
        <dbReference type="ARBA" id="ARBA00023015"/>
    </source>
</evidence>
<organism evidence="7 8">
    <name type="scientific">Thermoleophilum album</name>
    <dbReference type="NCBI Taxonomy" id="29539"/>
    <lineage>
        <taxon>Bacteria</taxon>
        <taxon>Bacillati</taxon>
        <taxon>Actinomycetota</taxon>
        <taxon>Thermoleophilia</taxon>
        <taxon>Thermoleophilales</taxon>
        <taxon>Thermoleophilaceae</taxon>
        <taxon>Thermoleophilum</taxon>
    </lineage>
</organism>
<dbReference type="SMART" id="SM00422">
    <property type="entry name" value="HTH_MERR"/>
    <property type="match status" value="1"/>
</dbReference>
<dbReference type="PROSITE" id="PS50937">
    <property type="entry name" value="HTH_MERR_2"/>
    <property type="match status" value="1"/>
</dbReference>
<accession>A0A1H6FNZ1</accession>
<dbReference type="GO" id="GO:0003700">
    <property type="term" value="F:DNA-binding transcription factor activity"/>
    <property type="evidence" value="ECO:0007669"/>
    <property type="project" value="InterPro"/>
</dbReference>
<dbReference type="SUPFAM" id="SSF46955">
    <property type="entry name" value="Putative DNA-binding domain"/>
    <property type="match status" value="1"/>
</dbReference>
<evidence type="ECO:0000256" key="1">
    <source>
        <dbReference type="ARBA" id="ARBA00022491"/>
    </source>
</evidence>
<protein>
    <submittedName>
        <fullName evidence="7">DNA-binding transcriptional regulator, MerR family</fullName>
    </submittedName>
</protein>
<gene>
    <name evidence="7" type="ORF">SAMN02745716_0970</name>
</gene>
<keyword evidence="1" id="KW-0678">Repressor</keyword>
<dbReference type="PRINTS" id="PR00040">
    <property type="entry name" value="HTHMERR"/>
</dbReference>
<dbReference type="InterPro" id="IPR009061">
    <property type="entry name" value="DNA-bd_dom_put_sf"/>
</dbReference>
<dbReference type="EMBL" id="FNWJ01000001">
    <property type="protein sequence ID" value="SEH12062.1"/>
    <property type="molecule type" value="Genomic_DNA"/>
</dbReference>
<keyword evidence="4" id="KW-0804">Transcription</keyword>
<evidence type="ECO:0000313" key="8">
    <source>
        <dbReference type="Proteomes" id="UP000222056"/>
    </source>
</evidence>
<dbReference type="GO" id="GO:0003677">
    <property type="term" value="F:DNA binding"/>
    <property type="evidence" value="ECO:0007669"/>
    <property type="project" value="UniProtKB-KW"/>
</dbReference>
<evidence type="ECO:0000256" key="4">
    <source>
        <dbReference type="ARBA" id="ARBA00023163"/>
    </source>
</evidence>
<keyword evidence="3 7" id="KW-0238">DNA-binding</keyword>
<dbReference type="PANTHER" id="PTHR30204">
    <property type="entry name" value="REDOX-CYCLING DRUG-SENSING TRANSCRIPTIONAL ACTIVATOR SOXR"/>
    <property type="match status" value="1"/>
</dbReference>
<name>A0A1H6FNZ1_THEAL</name>
<dbReference type="Gene3D" id="1.10.1660.10">
    <property type="match status" value="1"/>
</dbReference>
<reference evidence="8" key="1">
    <citation type="submission" date="2016-10" db="EMBL/GenBank/DDBJ databases">
        <authorList>
            <person name="Varghese N."/>
            <person name="Submissions S."/>
        </authorList>
    </citation>
    <scope>NUCLEOTIDE SEQUENCE [LARGE SCALE GENOMIC DNA]</scope>
    <source>
        <strain evidence="8">ATCC 35263</strain>
    </source>
</reference>
<dbReference type="InterPro" id="IPR000551">
    <property type="entry name" value="MerR-type_HTH_dom"/>
</dbReference>
<keyword evidence="2" id="KW-0805">Transcription regulation</keyword>
<dbReference type="RefSeq" id="WP_143038584.1">
    <property type="nucleotide sequence ID" value="NZ_FNWJ01000001.1"/>
</dbReference>
<dbReference type="InterPro" id="IPR047057">
    <property type="entry name" value="MerR_fam"/>
</dbReference>
<dbReference type="OrthoDB" id="5242095at2"/>
<evidence type="ECO:0000256" key="3">
    <source>
        <dbReference type="ARBA" id="ARBA00023125"/>
    </source>
</evidence>
<dbReference type="STRING" id="29539.SAMN02745716_0970"/>
<keyword evidence="8" id="KW-1185">Reference proteome</keyword>